<comment type="similarity">
    <text evidence="7">Belongs to the TonB-dependent receptor family.</text>
</comment>
<dbReference type="InterPro" id="IPR036942">
    <property type="entry name" value="Beta-barrel_TonB_sf"/>
</dbReference>
<proteinExistence type="inferred from homology"/>
<dbReference type="InterPro" id="IPR012910">
    <property type="entry name" value="Plug_dom"/>
</dbReference>
<protein>
    <submittedName>
        <fullName evidence="9">TonB-dependent receptor</fullName>
    </submittedName>
</protein>
<name>A0ABP8M1R5_9BACT</name>
<organism evidence="9 10">
    <name type="scientific">Ravibacter arvi</name>
    <dbReference type="NCBI Taxonomy" id="2051041"/>
    <lineage>
        <taxon>Bacteria</taxon>
        <taxon>Pseudomonadati</taxon>
        <taxon>Bacteroidota</taxon>
        <taxon>Cytophagia</taxon>
        <taxon>Cytophagales</taxon>
        <taxon>Spirosomataceae</taxon>
        <taxon>Ravibacter</taxon>
    </lineage>
</organism>
<dbReference type="Gene3D" id="2.170.130.10">
    <property type="entry name" value="TonB-dependent receptor, plug domain"/>
    <property type="match status" value="1"/>
</dbReference>
<keyword evidence="10" id="KW-1185">Reference proteome</keyword>
<keyword evidence="4 7" id="KW-0812">Transmembrane</keyword>
<reference evidence="10" key="1">
    <citation type="journal article" date="2019" name="Int. J. Syst. Evol. Microbiol.">
        <title>The Global Catalogue of Microorganisms (GCM) 10K type strain sequencing project: providing services to taxonomists for standard genome sequencing and annotation.</title>
        <authorList>
            <consortium name="The Broad Institute Genomics Platform"/>
            <consortium name="The Broad Institute Genome Sequencing Center for Infectious Disease"/>
            <person name="Wu L."/>
            <person name="Ma J."/>
        </authorList>
    </citation>
    <scope>NUCLEOTIDE SEQUENCE [LARGE SCALE GENOMIC DNA]</scope>
    <source>
        <strain evidence="10">JCM 31920</strain>
    </source>
</reference>
<evidence type="ECO:0000256" key="4">
    <source>
        <dbReference type="ARBA" id="ARBA00022692"/>
    </source>
</evidence>
<gene>
    <name evidence="9" type="ORF">GCM10023091_24850</name>
</gene>
<evidence type="ECO:0000256" key="3">
    <source>
        <dbReference type="ARBA" id="ARBA00022452"/>
    </source>
</evidence>
<keyword evidence="6 7" id="KW-0998">Cell outer membrane</keyword>
<dbReference type="InterPro" id="IPR023997">
    <property type="entry name" value="TonB-dep_OMP_SusC/RagA_CS"/>
</dbReference>
<evidence type="ECO:0000256" key="5">
    <source>
        <dbReference type="ARBA" id="ARBA00023136"/>
    </source>
</evidence>
<dbReference type="SUPFAM" id="SSF56935">
    <property type="entry name" value="Porins"/>
    <property type="match status" value="1"/>
</dbReference>
<feature type="domain" description="TonB-dependent receptor plug" evidence="8">
    <location>
        <begin position="236"/>
        <end position="342"/>
    </location>
</feature>
<sequence length="1136" mass="125615">MQIKLASFLILLACVHVFGESYSQKVSLSEKNASLEKVFKEIRKQSGVIFWYESGLLNNAGKVNIRIKNASLHDVLSHVFENQPYSFSIVENTVVIKPKKIRDGMSQAGPSHLPAMPARETIATGQAWQRIAAASKIKMPDAQAIPIRGRVTDEKGEGLPGVNILVKGTPQGTVTDGTGAFVLDVPGEDAVLVFSFVGYLPEERTVGRQTLLDVSMKVDQKALEEIVVVGYGEQKKVNVIGSVAQIGSEALENRPVTQLAHAITGQMPGVTVTVRSGRPGANPGTVRVRGVGSFGATPDALILIDGIPGNMNDINPEDIQNISVLKDASAAAIYGARSANGVVLITTKTGTSGKVAISYNGYAGFNQATELPDFVNSWEYAEMYNIASGTNSFTADDIEKYRNQSDPDNFPNTRFLDQLFSRKGIQTGHTVNLNGGNEKTKYFLSAGYLNQKGIIPKNSYERYNFRLNLENDLGRNFYFTTRLSGSFDERNEPQATANKGGELTDQLIQNAIRYPAIFLGQGSGGDYGIGPESGGTPVSWLASASYLKSPRTRIGTNFKLDWKPVKELVFSAIGGYNFDFLEEVSYRSSQKLNDQINIRQSNLNQFRNKEIFRTAQLLGKYSKDIGRARVDLLAGYSFENQIINRMSGYRQDFPSNDYTYPSMGGADNQQFNGMAEEWAIQSLFSRLKLNISDRYLFEGTVRYDGSSRFPDNNKYAVFPAFAAGWRISEESFLKNLYWLSNLKLKASWGILGNQNIGNYPYQTVLDSDRNYPFGSAISTGAAYFTYKDANIRWESTETTDVGIEAGFFKNSLGVNVTYFSRNTTDILFKPSSSVSSVLGVGISETNTGQATNKGWEFDASYRNSYRKLQYSVRGNFSVINNKVVTLGLGNVTQPNGLVGNGSDLFVGYPMEMYYGYLSDGVFLDQDDISTWPNQTAITPRPQSGDLRYRDVSGPDGVPDGKVDPIYDRVFLGSRIPKYTYGFNLDVKYRGFDLGVFLQGVAGVQGQLTGYADVAFFNLGNIQRWQMEGRFNPDQPVRHPAYPRLEVVSNSGTPNTVTSDFWVLNASYLRLKNIQLGYTLPAGVTNKLKINHVRIYSSVENPVTWSNYRPGWDPEINTGGAYYPILSTYTFGLNVRF</sequence>
<evidence type="ECO:0000256" key="7">
    <source>
        <dbReference type="PROSITE-ProRule" id="PRU01360"/>
    </source>
</evidence>
<evidence type="ECO:0000256" key="6">
    <source>
        <dbReference type="ARBA" id="ARBA00023237"/>
    </source>
</evidence>
<evidence type="ECO:0000313" key="9">
    <source>
        <dbReference type="EMBL" id="GAA4440754.1"/>
    </source>
</evidence>
<evidence type="ECO:0000259" key="8">
    <source>
        <dbReference type="Pfam" id="PF07715"/>
    </source>
</evidence>
<dbReference type="EMBL" id="BAABEY010000024">
    <property type="protein sequence ID" value="GAA4440754.1"/>
    <property type="molecule type" value="Genomic_DNA"/>
</dbReference>
<dbReference type="Gene3D" id="2.60.40.1120">
    <property type="entry name" value="Carboxypeptidase-like, regulatory domain"/>
    <property type="match status" value="1"/>
</dbReference>
<evidence type="ECO:0000313" key="10">
    <source>
        <dbReference type="Proteomes" id="UP001501508"/>
    </source>
</evidence>
<keyword evidence="9" id="KW-0675">Receptor</keyword>
<keyword evidence="3 7" id="KW-1134">Transmembrane beta strand</keyword>
<dbReference type="Pfam" id="PF07715">
    <property type="entry name" value="Plug"/>
    <property type="match status" value="1"/>
</dbReference>
<dbReference type="InterPro" id="IPR008969">
    <property type="entry name" value="CarboxyPept-like_regulatory"/>
</dbReference>
<dbReference type="Gene3D" id="2.40.170.20">
    <property type="entry name" value="TonB-dependent receptor, beta-barrel domain"/>
    <property type="match status" value="1"/>
</dbReference>
<dbReference type="NCBIfam" id="TIGR04056">
    <property type="entry name" value="OMP_RagA_SusC"/>
    <property type="match status" value="1"/>
</dbReference>
<keyword evidence="5 7" id="KW-0472">Membrane</keyword>
<comment type="subcellular location">
    <subcellularLocation>
        <location evidence="1 7">Cell outer membrane</location>
        <topology evidence="1 7">Multi-pass membrane protein</topology>
    </subcellularLocation>
</comment>
<comment type="caution">
    <text evidence="9">The sequence shown here is derived from an EMBL/GenBank/DDBJ whole genome shotgun (WGS) entry which is preliminary data.</text>
</comment>
<dbReference type="Proteomes" id="UP001501508">
    <property type="component" value="Unassembled WGS sequence"/>
</dbReference>
<dbReference type="PROSITE" id="PS52016">
    <property type="entry name" value="TONB_DEPENDENT_REC_3"/>
    <property type="match status" value="1"/>
</dbReference>
<evidence type="ECO:0000256" key="2">
    <source>
        <dbReference type="ARBA" id="ARBA00022448"/>
    </source>
</evidence>
<evidence type="ECO:0000256" key="1">
    <source>
        <dbReference type="ARBA" id="ARBA00004571"/>
    </source>
</evidence>
<dbReference type="NCBIfam" id="TIGR04057">
    <property type="entry name" value="SusC_RagA_signa"/>
    <property type="match status" value="1"/>
</dbReference>
<keyword evidence="2 7" id="KW-0813">Transport</keyword>
<dbReference type="Pfam" id="PF13715">
    <property type="entry name" value="CarbopepD_reg_2"/>
    <property type="match status" value="1"/>
</dbReference>
<dbReference type="InterPro" id="IPR039426">
    <property type="entry name" value="TonB-dep_rcpt-like"/>
</dbReference>
<accession>A0ABP8M1R5</accession>
<dbReference type="InterPro" id="IPR037066">
    <property type="entry name" value="Plug_dom_sf"/>
</dbReference>
<dbReference type="InterPro" id="IPR023996">
    <property type="entry name" value="TonB-dep_OMP_SusC/RagA"/>
</dbReference>
<dbReference type="SUPFAM" id="SSF49464">
    <property type="entry name" value="Carboxypeptidase regulatory domain-like"/>
    <property type="match status" value="1"/>
</dbReference>